<evidence type="ECO:0000313" key="2">
    <source>
        <dbReference type="Proteomes" id="UP000606499"/>
    </source>
</evidence>
<evidence type="ECO:0000313" key="1">
    <source>
        <dbReference type="EMBL" id="MBC5723949.1"/>
    </source>
</evidence>
<proteinExistence type="predicted"/>
<dbReference type="EMBL" id="JACOPL010000001">
    <property type="protein sequence ID" value="MBC5723949.1"/>
    <property type="molecule type" value="Genomic_DNA"/>
</dbReference>
<protein>
    <submittedName>
        <fullName evidence="1">Uncharacterized protein</fullName>
    </submittedName>
</protein>
<comment type="caution">
    <text evidence="1">The sequence shown here is derived from an EMBL/GenBank/DDBJ whole genome shotgun (WGS) entry which is preliminary data.</text>
</comment>
<accession>A0A923LTZ1</accession>
<dbReference type="AlphaFoldDB" id="A0A923LTZ1"/>
<dbReference type="Proteomes" id="UP000606499">
    <property type="component" value="Unassembled WGS sequence"/>
</dbReference>
<keyword evidence="2" id="KW-1185">Reference proteome</keyword>
<name>A0A923LTZ1_9FIRM</name>
<reference evidence="1" key="1">
    <citation type="submission" date="2020-08" db="EMBL/GenBank/DDBJ databases">
        <title>Genome public.</title>
        <authorList>
            <person name="Liu C."/>
            <person name="Sun Q."/>
        </authorList>
    </citation>
    <scope>NUCLEOTIDE SEQUENCE</scope>
    <source>
        <strain evidence="1">NSJ-28</strain>
    </source>
</reference>
<dbReference type="RefSeq" id="WP_147573646.1">
    <property type="nucleotide sequence ID" value="NZ_JACOPL010000001.1"/>
</dbReference>
<gene>
    <name evidence="1" type="ORF">H8S45_00460</name>
</gene>
<sequence length="165" mass="18413">MREYFSALTGFEAHIKVLSDLEDSVLEYEMDYNYNKEDADTFTITAPESLAGIGGRIAGTDNGAFSLQYDGMVLDDAMPQRTGLTPADGLFCLLSDLRNSEPEQQWTEQSSGTELLVLRYAEDGTDGKIEKQVWLTENGRQLVCAELYADGKRVLTIQVMSYQET</sequence>
<organism evidence="1 2">
    <name type="scientific">Agathobaculum faecis</name>
    <dbReference type="NCBI Taxonomy" id="2763013"/>
    <lineage>
        <taxon>Bacteria</taxon>
        <taxon>Bacillati</taxon>
        <taxon>Bacillota</taxon>
        <taxon>Clostridia</taxon>
        <taxon>Eubacteriales</taxon>
        <taxon>Butyricicoccaceae</taxon>
        <taxon>Agathobaculum</taxon>
    </lineage>
</organism>